<evidence type="ECO:0000313" key="4">
    <source>
        <dbReference type="Proteomes" id="UP001501175"/>
    </source>
</evidence>
<dbReference type="SUPFAM" id="SSF53300">
    <property type="entry name" value="vWA-like"/>
    <property type="match status" value="1"/>
</dbReference>
<accession>A0ABP8MDT3</accession>
<dbReference type="Pfam" id="PF13020">
    <property type="entry name" value="NOV_C"/>
    <property type="match status" value="1"/>
</dbReference>
<dbReference type="RefSeq" id="WP_345240574.1">
    <property type="nucleotide sequence ID" value="NZ_BAABHD010000005.1"/>
</dbReference>
<name>A0ABP8MDT3_9BACT</name>
<keyword evidence="4" id="KW-1185">Reference proteome</keyword>
<evidence type="ECO:0000259" key="2">
    <source>
        <dbReference type="PROSITE" id="PS50234"/>
    </source>
</evidence>
<dbReference type="Proteomes" id="UP001501175">
    <property type="component" value="Unassembled WGS sequence"/>
</dbReference>
<dbReference type="Pfam" id="PF00092">
    <property type="entry name" value="VWA"/>
    <property type="match status" value="1"/>
</dbReference>
<dbReference type="PROSITE" id="PS50234">
    <property type="entry name" value="VWFA"/>
    <property type="match status" value="1"/>
</dbReference>
<organism evidence="3 4">
    <name type="scientific">Nibrella saemangeumensis</name>
    <dbReference type="NCBI Taxonomy" id="1084526"/>
    <lineage>
        <taxon>Bacteria</taxon>
        <taxon>Pseudomonadati</taxon>
        <taxon>Bacteroidota</taxon>
        <taxon>Cytophagia</taxon>
        <taxon>Cytophagales</taxon>
        <taxon>Spirosomataceae</taxon>
        <taxon>Nibrella</taxon>
    </lineage>
</organism>
<proteinExistence type="predicted"/>
<dbReference type="SMART" id="SM00327">
    <property type="entry name" value="VWA"/>
    <property type="match status" value="1"/>
</dbReference>
<protein>
    <recommendedName>
        <fullName evidence="2">VWFA domain-containing protein</fullName>
    </recommendedName>
</protein>
<dbReference type="InterPro" id="IPR002035">
    <property type="entry name" value="VWF_A"/>
</dbReference>
<dbReference type="InterPro" id="IPR024975">
    <property type="entry name" value="NOV_C"/>
</dbReference>
<dbReference type="Gene3D" id="3.40.50.410">
    <property type="entry name" value="von Willebrand factor, type A domain"/>
    <property type="match status" value="1"/>
</dbReference>
<feature type="domain" description="VWFA" evidence="2">
    <location>
        <begin position="5"/>
        <end position="214"/>
    </location>
</feature>
<gene>
    <name evidence="3" type="ORF">GCM10023189_06940</name>
</gene>
<evidence type="ECO:0000313" key="3">
    <source>
        <dbReference type="EMBL" id="GAA4448692.1"/>
    </source>
</evidence>
<dbReference type="InterPro" id="IPR036465">
    <property type="entry name" value="vWFA_dom_sf"/>
</dbReference>
<comment type="caution">
    <text evidence="3">The sequence shown here is derived from an EMBL/GenBank/DDBJ whole genome shotgun (WGS) entry which is preliminary data.</text>
</comment>
<evidence type="ECO:0000256" key="1">
    <source>
        <dbReference type="SAM" id="Coils"/>
    </source>
</evidence>
<dbReference type="EMBL" id="BAABHD010000005">
    <property type="protein sequence ID" value="GAA4448692.1"/>
    <property type="molecule type" value="Genomic_DNA"/>
</dbReference>
<feature type="coiled-coil region" evidence="1">
    <location>
        <begin position="254"/>
        <end position="288"/>
    </location>
</feature>
<sequence>MTDTIIEILIDESGSMGYMKGDPQHENKYLVDGLTRMTLIKKVMADEIIPTIDYATQIIIRTFRNNSKIVDGKKVEAIFTPIIYQGNFDKQKILSVVSSLQDPPFGGTPITAAINAAISDLINYPNSDRKIILLTDGEENGTGDYRLAAKQALELEGIPCKIFIVGIDQDGESEKKSKEIATGGYYNIKSKSFTNGEVRKVLAPLKTVVLQNTIQNIQTIENNFQLEPQLKNKEKLQLQIQPQKVVETVEEKIKNIKQESKKGAVSQLDELENKIKEQILNTQNLLSEFSLLKERLRVDALLETGINSTTLTIDTEYSENIRQRSESFLYKMLCDKHGASKVKWLNQAGESFSHHDFELWDENGKLVQLIECKGTAKDKPTFYLTSNEWNHFLEHKDLYQLYRIFDVDGEMNAVCIDNLLAALLNKRVVPYLLKIEVLKEGRVFLTLTN</sequence>
<reference evidence="4" key="1">
    <citation type="journal article" date="2019" name="Int. J. Syst. Evol. Microbiol.">
        <title>The Global Catalogue of Microorganisms (GCM) 10K type strain sequencing project: providing services to taxonomists for standard genome sequencing and annotation.</title>
        <authorList>
            <consortium name="The Broad Institute Genomics Platform"/>
            <consortium name="The Broad Institute Genome Sequencing Center for Infectious Disease"/>
            <person name="Wu L."/>
            <person name="Ma J."/>
        </authorList>
    </citation>
    <scope>NUCLEOTIDE SEQUENCE [LARGE SCALE GENOMIC DNA]</scope>
    <source>
        <strain evidence="4">JCM 17927</strain>
    </source>
</reference>
<keyword evidence="1" id="KW-0175">Coiled coil</keyword>